<evidence type="ECO:0000256" key="2">
    <source>
        <dbReference type="ARBA" id="ARBA00022747"/>
    </source>
</evidence>
<dbReference type="SUPFAM" id="SSF116734">
    <property type="entry name" value="DNA methylase specificity domain"/>
    <property type="match status" value="1"/>
</dbReference>
<comment type="similarity">
    <text evidence="1">Belongs to the type-I restriction system S methylase family.</text>
</comment>
<dbReference type="PANTHER" id="PTHR30408:SF12">
    <property type="entry name" value="TYPE I RESTRICTION ENZYME MJAVIII SPECIFICITY SUBUNIT"/>
    <property type="match status" value="1"/>
</dbReference>
<keyword evidence="5" id="KW-0540">Nuclease</keyword>
<keyword evidence="3" id="KW-0238">DNA-binding</keyword>
<dbReference type="PANTHER" id="PTHR30408">
    <property type="entry name" value="TYPE-1 RESTRICTION ENZYME ECOKI SPECIFICITY PROTEIN"/>
    <property type="match status" value="1"/>
</dbReference>
<dbReference type="InterPro" id="IPR044946">
    <property type="entry name" value="Restrct_endonuc_typeI_TRD_sf"/>
</dbReference>
<feature type="domain" description="Type I restriction modification DNA specificity" evidence="4">
    <location>
        <begin position="3"/>
        <end position="186"/>
    </location>
</feature>
<protein>
    <submittedName>
        <fullName evidence="5">Restriction endonuclease subunit S</fullName>
        <ecNumber evidence="5">3.1.21.-</ecNumber>
    </submittedName>
</protein>
<reference evidence="5 6" key="1">
    <citation type="submission" date="2024-03" db="EMBL/GenBank/DDBJ databases">
        <title>Human intestinal bacterial collection.</title>
        <authorList>
            <person name="Pauvert C."/>
            <person name="Hitch T.C.A."/>
            <person name="Clavel T."/>
        </authorList>
    </citation>
    <scope>NUCLEOTIDE SEQUENCE [LARGE SCALE GENOMIC DNA]</scope>
    <source>
        <strain evidence="5 6">CLA-AA-H281</strain>
    </source>
</reference>
<gene>
    <name evidence="5" type="ORF">WMO20_14305</name>
</gene>
<dbReference type="Pfam" id="PF01420">
    <property type="entry name" value="Methylase_S"/>
    <property type="match status" value="1"/>
</dbReference>
<evidence type="ECO:0000256" key="1">
    <source>
        <dbReference type="ARBA" id="ARBA00010923"/>
    </source>
</evidence>
<dbReference type="GO" id="GO:0016787">
    <property type="term" value="F:hydrolase activity"/>
    <property type="evidence" value="ECO:0007669"/>
    <property type="project" value="UniProtKB-KW"/>
</dbReference>
<proteinExistence type="inferred from homology"/>
<dbReference type="Gene3D" id="1.10.287.1120">
    <property type="entry name" value="Bipartite methylase S protein"/>
    <property type="match status" value="1"/>
</dbReference>
<dbReference type="Gene3D" id="3.90.220.20">
    <property type="entry name" value="DNA methylase specificity domains"/>
    <property type="match status" value="1"/>
</dbReference>
<dbReference type="RefSeq" id="WP_349187298.1">
    <property type="nucleotide sequence ID" value="NZ_JBBMEN010000058.1"/>
</dbReference>
<dbReference type="InterPro" id="IPR000055">
    <property type="entry name" value="Restrct_endonuc_typeI_TRD"/>
</dbReference>
<name>A0ABV1C8E7_9FIRM</name>
<evidence type="ECO:0000256" key="3">
    <source>
        <dbReference type="ARBA" id="ARBA00023125"/>
    </source>
</evidence>
<organism evidence="5 6">
    <name type="scientific">Faecalibacterium intestinale</name>
    <dbReference type="NCBI Taxonomy" id="3133155"/>
    <lineage>
        <taxon>Bacteria</taxon>
        <taxon>Bacillati</taxon>
        <taxon>Bacillota</taxon>
        <taxon>Clostridia</taxon>
        <taxon>Eubacteriales</taxon>
        <taxon>Oscillospiraceae</taxon>
        <taxon>Faecalibacterium</taxon>
    </lineage>
</organism>
<sequence length="188" mass="21042">MRKNMIVTLKDITTKITKGTTPTSIGCKFEKSGINFIKSESLVDGKTIDKSKFAFISERTHERLKRSQIEENDILFSMAGMFLGKTGIATAEVVPANTNQAVAIIRVDDTKANYEYVYYYLNQKSVIHTINTTSAQSAQPNINLKQIGEIKINLPDRKKQDQIVSLLSAIDLKISNNVEINDNLEQQA</sequence>
<keyword evidence="5" id="KW-0378">Hydrolase</keyword>
<dbReference type="EMBL" id="JBBMEN010000058">
    <property type="protein sequence ID" value="MEQ2387083.1"/>
    <property type="molecule type" value="Genomic_DNA"/>
</dbReference>
<evidence type="ECO:0000313" key="6">
    <source>
        <dbReference type="Proteomes" id="UP001465119"/>
    </source>
</evidence>
<evidence type="ECO:0000259" key="4">
    <source>
        <dbReference type="Pfam" id="PF01420"/>
    </source>
</evidence>
<accession>A0ABV1C8E7</accession>
<comment type="caution">
    <text evidence="5">The sequence shown here is derived from an EMBL/GenBank/DDBJ whole genome shotgun (WGS) entry which is preliminary data.</text>
</comment>
<dbReference type="EC" id="3.1.21.-" evidence="5"/>
<evidence type="ECO:0000313" key="5">
    <source>
        <dbReference type="EMBL" id="MEQ2387083.1"/>
    </source>
</evidence>
<keyword evidence="2" id="KW-0680">Restriction system</keyword>
<dbReference type="GO" id="GO:0004519">
    <property type="term" value="F:endonuclease activity"/>
    <property type="evidence" value="ECO:0007669"/>
    <property type="project" value="UniProtKB-KW"/>
</dbReference>
<keyword evidence="5" id="KW-0255">Endonuclease</keyword>
<keyword evidence="6" id="KW-1185">Reference proteome</keyword>
<dbReference type="InterPro" id="IPR052021">
    <property type="entry name" value="Type-I_RS_S_subunit"/>
</dbReference>
<dbReference type="Proteomes" id="UP001465119">
    <property type="component" value="Unassembled WGS sequence"/>
</dbReference>
<feature type="non-terminal residue" evidence="5">
    <location>
        <position position="188"/>
    </location>
</feature>